<evidence type="ECO:0000313" key="2">
    <source>
        <dbReference type="EMBL" id="PHJ15585.1"/>
    </source>
</evidence>
<keyword evidence="1" id="KW-1133">Transmembrane helix</keyword>
<dbReference type="Proteomes" id="UP000221165">
    <property type="component" value="Unassembled WGS sequence"/>
</dbReference>
<dbReference type="AlphaFoldDB" id="A0A2C6KGI1"/>
<dbReference type="GeneID" id="94433919"/>
<dbReference type="EMBL" id="MIGC01007845">
    <property type="protein sequence ID" value="PHJ15585.1"/>
    <property type="molecule type" value="Genomic_DNA"/>
</dbReference>
<protein>
    <recommendedName>
        <fullName evidence="4">Transmembrane protein</fullName>
    </recommendedName>
</protein>
<proteinExistence type="predicted"/>
<keyword evidence="1" id="KW-0812">Transmembrane</keyword>
<reference evidence="2 3" key="1">
    <citation type="journal article" date="2017" name="Int. J. Parasitol.">
        <title>The genome of the protozoan parasite Cystoisospora suis and a reverse vaccinology approach to identify vaccine candidates.</title>
        <authorList>
            <person name="Palmieri N."/>
            <person name="Shrestha A."/>
            <person name="Ruttkowski B."/>
            <person name="Beck T."/>
            <person name="Vogl C."/>
            <person name="Tomley F."/>
            <person name="Blake D.P."/>
            <person name="Joachim A."/>
        </authorList>
    </citation>
    <scope>NUCLEOTIDE SEQUENCE [LARGE SCALE GENOMIC DNA]</scope>
    <source>
        <strain evidence="2 3">Wien I</strain>
    </source>
</reference>
<evidence type="ECO:0008006" key="4">
    <source>
        <dbReference type="Google" id="ProtNLM"/>
    </source>
</evidence>
<organism evidence="2 3">
    <name type="scientific">Cystoisospora suis</name>
    <dbReference type="NCBI Taxonomy" id="483139"/>
    <lineage>
        <taxon>Eukaryota</taxon>
        <taxon>Sar</taxon>
        <taxon>Alveolata</taxon>
        <taxon>Apicomplexa</taxon>
        <taxon>Conoidasida</taxon>
        <taxon>Coccidia</taxon>
        <taxon>Eucoccidiorida</taxon>
        <taxon>Eimeriorina</taxon>
        <taxon>Sarcocystidae</taxon>
        <taxon>Cystoisospora</taxon>
    </lineage>
</organism>
<accession>A0A2C6KGI1</accession>
<keyword evidence="3" id="KW-1185">Reference proteome</keyword>
<name>A0A2C6KGI1_9APIC</name>
<gene>
    <name evidence="2" type="ORF">CSUI_010605</name>
</gene>
<comment type="caution">
    <text evidence="2">The sequence shown here is derived from an EMBL/GenBank/DDBJ whole genome shotgun (WGS) entry which is preliminary data.</text>
</comment>
<evidence type="ECO:0000256" key="1">
    <source>
        <dbReference type="SAM" id="Phobius"/>
    </source>
</evidence>
<sequence length="57" mass="6267">IIIRILIIPIPSFLSAGPLIVFTAASAECLFYLLNIWKHGSALVTTPWVCCPCLLRP</sequence>
<evidence type="ECO:0000313" key="3">
    <source>
        <dbReference type="Proteomes" id="UP000221165"/>
    </source>
</evidence>
<keyword evidence="1" id="KW-0472">Membrane</keyword>
<dbReference type="RefSeq" id="XP_067917317.1">
    <property type="nucleotide sequence ID" value="XM_068070708.1"/>
</dbReference>
<dbReference type="VEuPathDB" id="ToxoDB:CSUI_010605"/>
<feature type="non-terminal residue" evidence="2">
    <location>
        <position position="1"/>
    </location>
</feature>
<feature type="transmembrane region" description="Helical" evidence="1">
    <location>
        <begin position="12"/>
        <end position="34"/>
    </location>
</feature>